<name>A0A3N2QR51_9RHOB</name>
<dbReference type="GO" id="GO:0006865">
    <property type="term" value="P:amino acid transport"/>
    <property type="evidence" value="ECO:0007669"/>
    <property type="project" value="UniProtKB-KW"/>
</dbReference>
<dbReference type="PROSITE" id="PS50928">
    <property type="entry name" value="ABC_TM1"/>
    <property type="match status" value="1"/>
</dbReference>
<evidence type="ECO:0000256" key="5">
    <source>
        <dbReference type="ARBA" id="ARBA00022475"/>
    </source>
</evidence>
<dbReference type="PANTHER" id="PTHR30614">
    <property type="entry name" value="MEMBRANE COMPONENT OF AMINO ACID ABC TRANSPORTER"/>
    <property type="match status" value="1"/>
</dbReference>
<comment type="caution">
    <text evidence="12">The sequence shown here is derived from an EMBL/GenBank/DDBJ whole genome shotgun (WGS) entry which is preliminary data.</text>
</comment>
<dbReference type="SUPFAM" id="SSF161098">
    <property type="entry name" value="MetI-like"/>
    <property type="match status" value="1"/>
</dbReference>
<feature type="transmembrane region" description="Helical" evidence="10">
    <location>
        <begin position="149"/>
        <end position="173"/>
    </location>
</feature>
<keyword evidence="5" id="KW-1003">Cell membrane</keyword>
<dbReference type="InterPro" id="IPR043429">
    <property type="entry name" value="ArtM/GltK/GlnP/TcyL/YhdX-like"/>
</dbReference>
<evidence type="ECO:0000313" key="12">
    <source>
        <dbReference type="EMBL" id="ROT97686.1"/>
    </source>
</evidence>
<dbReference type="Gene3D" id="1.10.3720.10">
    <property type="entry name" value="MetI-like"/>
    <property type="match status" value="1"/>
</dbReference>
<dbReference type="InterPro" id="IPR010065">
    <property type="entry name" value="AA_ABC_transptr_permease_3TM"/>
</dbReference>
<proteinExistence type="inferred from homology"/>
<evidence type="ECO:0000259" key="11">
    <source>
        <dbReference type="PROSITE" id="PS50928"/>
    </source>
</evidence>
<dbReference type="InterPro" id="IPR035906">
    <property type="entry name" value="MetI-like_sf"/>
</dbReference>
<gene>
    <name evidence="12" type="ORF">EAT49_17925</name>
</gene>
<evidence type="ECO:0000256" key="6">
    <source>
        <dbReference type="ARBA" id="ARBA00022692"/>
    </source>
</evidence>
<protein>
    <submittedName>
        <fullName evidence="12">Amino acid ABC transporter permease</fullName>
    </submittedName>
</protein>
<evidence type="ECO:0000313" key="13">
    <source>
        <dbReference type="Proteomes" id="UP000268016"/>
    </source>
</evidence>
<evidence type="ECO:0000256" key="8">
    <source>
        <dbReference type="ARBA" id="ARBA00022989"/>
    </source>
</evidence>
<dbReference type="Pfam" id="PF00528">
    <property type="entry name" value="BPD_transp_1"/>
    <property type="match status" value="1"/>
</dbReference>
<comment type="similarity">
    <text evidence="3">Belongs to the binding-protein-dependent transport system permease family. HisMQ subfamily.</text>
</comment>
<comment type="function">
    <text evidence="1">Part of the binding-protein-dependent transport system for glutamine; probably responsible for the translocation of the substrate across the membrane.</text>
</comment>
<dbReference type="Proteomes" id="UP000268016">
    <property type="component" value="Unassembled WGS sequence"/>
</dbReference>
<evidence type="ECO:0000256" key="9">
    <source>
        <dbReference type="ARBA" id="ARBA00023136"/>
    </source>
</evidence>
<feature type="transmembrane region" description="Helical" evidence="10">
    <location>
        <begin position="20"/>
        <end position="46"/>
    </location>
</feature>
<keyword evidence="7" id="KW-0029">Amino-acid transport</keyword>
<accession>A0A3N2QR51</accession>
<dbReference type="AlphaFoldDB" id="A0A3N2QR51"/>
<keyword evidence="6 10" id="KW-0812">Transmembrane</keyword>
<dbReference type="GO" id="GO:0022857">
    <property type="term" value="F:transmembrane transporter activity"/>
    <property type="evidence" value="ECO:0007669"/>
    <property type="project" value="InterPro"/>
</dbReference>
<feature type="domain" description="ABC transmembrane type-1" evidence="11">
    <location>
        <begin position="23"/>
        <end position="212"/>
    </location>
</feature>
<keyword evidence="4 10" id="KW-0813">Transport</keyword>
<dbReference type="InterPro" id="IPR000515">
    <property type="entry name" value="MetI-like"/>
</dbReference>
<reference evidence="12 13" key="1">
    <citation type="submission" date="2018-10" db="EMBL/GenBank/DDBJ databases">
        <title>Histidinibacterium lentulum gen. nov., sp. nov., a marine bacterium from the culture broth of Picochlorum sp. 122.</title>
        <authorList>
            <person name="Wang G."/>
        </authorList>
    </citation>
    <scope>NUCLEOTIDE SEQUENCE [LARGE SCALE GENOMIC DNA]</scope>
    <source>
        <strain evidence="12 13">B17</strain>
    </source>
</reference>
<dbReference type="GO" id="GO:0043190">
    <property type="term" value="C:ATP-binding cassette (ABC) transporter complex"/>
    <property type="evidence" value="ECO:0007669"/>
    <property type="project" value="InterPro"/>
</dbReference>
<sequence>MEFLTSLDFSPVWQYRWPLFWGLVETLWMAALAFAIAVPAGLGLALGRIYGGWLVNLPIMAFVDLMRFTPLLVQAVWIHFALPAVTGMNFAATQSAMIALSLHVTAYVCDVMRAGIIAIPKGQGEAARALGMKRRAVFFHVTMPQVWPLVLPPLGNVAVASFKLTTILGILAVDDLMKVTNRISTLTFRTFEFYTTAAVIYLLVGLLLTFAVHRVERRFGASRLERSAARADRASLAAARGAVAAGPRTVEPPPDR</sequence>
<evidence type="ECO:0000256" key="2">
    <source>
        <dbReference type="ARBA" id="ARBA00004429"/>
    </source>
</evidence>
<keyword evidence="8 10" id="KW-1133">Transmembrane helix</keyword>
<evidence type="ECO:0000256" key="3">
    <source>
        <dbReference type="ARBA" id="ARBA00010072"/>
    </source>
</evidence>
<dbReference type="RefSeq" id="WP_123643689.1">
    <property type="nucleotide sequence ID" value="NZ_ML119091.1"/>
</dbReference>
<dbReference type="PANTHER" id="PTHR30614:SF20">
    <property type="entry name" value="GLUTAMINE TRANSPORT SYSTEM PERMEASE PROTEIN GLNP"/>
    <property type="match status" value="1"/>
</dbReference>
<dbReference type="EMBL" id="RDRB01000011">
    <property type="protein sequence ID" value="ROT97686.1"/>
    <property type="molecule type" value="Genomic_DNA"/>
</dbReference>
<evidence type="ECO:0000256" key="7">
    <source>
        <dbReference type="ARBA" id="ARBA00022970"/>
    </source>
</evidence>
<dbReference type="NCBIfam" id="TIGR01726">
    <property type="entry name" value="HEQRo_perm_3TM"/>
    <property type="match status" value="1"/>
</dbReference>
<keyword evidence="13" id="KW-1185">Reference proteome</keyword>
<evidence type="ECO:0000256" key="1">
    <source>
        <dbReference type="ARBA" id="ARBA00003159"/>
    </source>
</evidence>
<comment type="subcellular location">
    <subcellularLocation>
        <location evidence="2">Cell inner membrane</location>
        <topology evidence="2">Multi-pass membrane protein</topology>
    </subcellularLocation>
    <subcellularLocation>
        <location evidence="10">Cell membrane</location>
        <topology evidence="10">Multi-pass membrane protein</topology>
    </subcellularLocation>
</comment>
<evidence type="ECO:0000256" key="4">
    <source>
        <dbReference type="ARBA" id="ARBA00022448"/>
    </source>
</evidence>
<dbReference type="CDD" id="cd06261">
    <property type="entry name" value="TM_PBP2"/>
    <property type="match status" value="1"/>
</dbReference>
<feature type="transmembrane region" description="Helical" evidence="10">
    <location>
        <begin position="193"/>
        <end position="213"/>
    </location>
</feature>
<organism evidence="12 13">
    <name type="scientific">Histidinibacterium lentulum</name>
    <dbReference type="NCBI Taxonomy" id="2480588"/>
    <lineage>
        <taxon>Bacteria</taxon>
        <taxon>Pseudomonadati</taxon>
        <taxon>Pseudomonadota</taxon>
        <taxon>Alphaproteobacteria</taxon>
        <taxon>Rhodobacterales</taxon>
        <taxon>Paracoccaceae</taxon>
        <taxon>Histidinibacterium</taxon>
    </lineage>
</organism>
<dbReference type="OrthoDB" id="9814550at2"/>
<evidence type="ECO:0000256" key="10">
    <source>
        <dbReference type="RuleBase" id="RU363032"/>
    </source>
</evidence>
<keyword evidence="9 10" id="KW-0472">Membrane</keyword>